<dbReference type="InterPro" id="IPR005481">
    <property type="entry name" value="BC-like_N"/>
</dbReference>
<dbReference type="PROSITE" id="PS00867">
    <property type="entry name" value="CPSASE_2"/>
    <property type="match status" value="1"/>
</dbReference>
<dbReference type="Pfam" id="PF02785">
    <property type="entry name" value="Biotin_carb_C"/>
    <property type="match status" value="1"/>
</dbReference>
<dbReference type="EMBL" id="UINC01000117">
    <property type="protein sequence ID" value="SUZ49449.1"/>
    <property type="molecule type" value="Genomic_DNA"/>
</dbReference>
<dbReference type="InterPro" id="IPR005482">
    <property type="entry name" value="Biotin_COase_C"/>
</dbReference>
<dbReference type="PANTHER" id="PTHR18866:SF33">
    <property type="entry name" value="METHYLCROTONOYL-COA CARBOXYLASE SUBUNIT ALPHA, MITOCHONDRIAL-RELATED"/>
    <property type="match status" value="1"/>
</dbReference>
<dbReference type="InterPro" id="IPR005479">
    <property type="entry name" value="CPAse_ATP-bd"/>
</dbReference>
<dbReference type="SMART" id="SM00878">
    <property type="entry name" value="Biotin_carb_C"/>
    <property type="match status" value="1"/>
</dbReference>
<evidence type="ECO:0000256" key="2">
    <source>
        <dbReference type="ARBA" id="ARBA00022741"/>
    </source>
</evidence>
<dbReference type="InterPro" id="IPR011761">
    <property type="entry name" value="ATP-grasp"/>
</dbReference>
<accession>A0A381N4T0</accession>
<evidence type="ECO:0000259" key="6">
    <source>
        <dbReference type="PROSITE" id="PS50979"/>
    </source>
</evidence>
<keyword evidence="4" id="KW-0092">Biotin</keyword>
<evidence type="ECO:0000313" key="7">
    <source>
        <dbReference type="EMBL" id="SUZ49449.1"/>
    </source>
</evidence>
<dbReference type="Gene3D" id="3.30.470.20">
    <property type="entry name" value="ATP-grasp fold, B domain"/>
    <property type="match status" value="1"/>
</dbReference>
<dbReference type="PROSITE" id="PS50975">
    <property type="entry name" value="ATP_GRASP"/>
    <property type="match status" value="1"/>
</dbReference>
<dbReference type="FunFam" id="3.40.50.20:FF:000010">
    <property type="entry name" value="Propionyl-CoA carboxylase subunit alpha"/>
    <property type="match status" value="1"/>
</dbReference>
<organism evidence="7">
    <name type="scientific">marine metagenome</name>
    <dbReference type="NCBI Taxonomy" id="408172"/>
    <lineage>
        <taxon>unclassified sequences</taxon>
        <taxon>metagenomes</taxon>
        <taxon>ecological metagenomes</taxon>
    </lineage>
</organism>
<reference evidence="7" key="1">
    <citation type="submission" date="2018-05" db="EMBL/GenBank/DDBJ databases">
        <authorList>
            <person name="Lanie J.A."/>
            <person name="Ng W.-L."/>
            <person name="Kazmierczak K.M."/>
            <person name="Andrzejewski T.M."/>
            <person name="Davidsen T.M."/>
            <person name="Wayne K.J."/>
            <person name="Tettelin H."/>
            <person name="Glass J.I."/>
            <person name="Rusch D."/>
            <person name="Podicherti R."/>
            <person name="Tsui H.-C.T."/>
            <person name="Winkler M.E."/>
        </authorList>
    </citation>
    <scope>NUCLEOTIDE SEQUENCE</scope>
</reference>
<feature type="domain" description="ATP-grasp" evidence="5">
    <location>
        <begin position="122"/>
        <end position="318"/>
    </location>
</feature>
<keyword evidence="2" id="KW-0547">Nucleotide-binding</keyword>
<dbReference type="SUPFAM" id="SSF51246">
    <property type="entry name" value="Rudiment single hybrid motif"/>
    <property type="match status" value="1"/>
</dbReference>
<dbReference type="InterPro" id="IPR050856">
    <property type="entry name" value="Biotin_carboxylase_complex"/>
</dbReference>
<keyword evidence="1" id="KW-0436">Ligase</keyword>
<dbReference type="AlphaFoldDB" id="A0A381N4T0"/>
<evidence type="ECO:0008006" key="8">
    <source>
        <dbReference type="Google" id="ProtNLM"/>
    </source>
</evidence>
<dbReference type="PANTHER" id="PTHR18866">
    <property type="entry name" value="CARBOXYLASE:PYRUVATE/ACETYL-COA/PROPIONYL-COA CARBOXYLASE"/>
    <property type="match status" value="1"/>
</dbReference>
<dbReference type="SUPFAM" id="SSF52440">
    <property type="entry name" value="PreATP-grasp domain"/>
    <property type="match status" value="1"/>
</dbReference>
<dbReference type="GO" id="GO:0016874">
    <property type="term" value="F:ligase activity"/>
    <property type="evidence" value="ECO:0007669"/>
    <property type="project" value="UniProtKB-KW"/>
</dbReference>
<protein>
    <recommendedName>
        <fullName evidence="8">ATP-grasp domain-containing protein</fullName>
    </recommendedName>
</protein>
<evidence type="ECO:0000256" key="4">
    <source>
        <dbReference type="ARBA" id="ARBA00023267"/>
    </source>
</evidence>
<dbReference type="GO" id="GO:0005524">
    <property type="term" value="F:ATP binding"/>
    <property type="evidence" value="ECO:0007669"/>
    <property type="project" value="UniProtKB-KW"/>
</dbReference>
<dbReference type="InterPro" id="IPR011054">
    <property type="entry name" value="Rudment_hybrid_motif"/>
</dbReference>
<dbReference type="SUPFAM" id="SSF56059">
    <property type="entry name" value="Glutathione synthetase ATP-binding domain-like"/>
    <property type="match status" value="1"/>
</dbReference>
<keyword evidence="3" id="KW-0067">ATP-binding</keyword>
<dbReference type="InterPro" id="IPR016185">
    <property type="entry name" value="PreATP-grasp_dom_sf"/>
</dbReference>
<evidence type="ECO:0000256" key="1">
    <source>
        <dbReference type="ARBA" id="ARBA00022598"/>
    </source>
</evidence>
<dbReference type="InterPro" id="IPR011764">
    <property type="entry name" value="Biotin_carboxylation_dom"/>
</dbReference>
<dbReference type="Pfam" id="PF02786">
    <property type="entry name" value="CPSase_L_D2"/>
    <property type="match status" value="1"/>
</dbReference>
<name>A0A381N4T0_9ZZZZ</name>
<feature type="non-terminal residue" evidence="7">
    <location>
        <position position="408"/>
    </location>
</feature>
<feature type="domain" description="Biotin carboxylation" evidence="6">
    <location>
        <begin position="3"/>
        <end position="408"/>
    </location>
</feature>
<dbReference type="PROSITE" id="PS00866">
    <property type="entry name" value="CPSASE_1"/>
    <property type="match status" value="1"/>
</dbReference>
<evidence type="ECO:0000259" key="5">
    <source>
        <dbReference type="PROSITE" id="PS50975"/>
    </source>
</evidence>
<sequence length="408" mass="44839">MSKFSKILIANRSEIAVRIINSIKKQGLKSVAVFAEGDETSNHVKLADESICIGPSQVSKSYLNIEKILDVAKSVGADAIHPGYGFLSENDNFARECESSGITFIGPSADIIKLMGNKAEAKRKMIEIGVPCIPGYQSKKQTDKALINAAIEIGFPVMVKPTAGGGGRGMFSIDNVEDMTNALSTARSEALRSFGSEELIIEKAIDNPLHIEVQVFGDKHGNYIHIGERDCSIQRRHQKVIEESPGPSISWGLREVMGITSSEIIKNIKYVGAGTIEYLVDGDKFYFLEMNTRIQVEHAVTEMVTGLDLVGMQIDVAQGKPLSITQDEINFNGHAIEARLYAENPNNGFFPSPGKVYLWEPHSSEGIRVDHSLSNNQEISRLYDPMLAKVIAWGSDRETSRKRLINAI</sequence>
<dbReference type="PROSITE" id="PS50979">
    <property type="entry name" value="BC"/>
    <property type="match status" value="1"/>
</dbReference>
<proteinExistence type="predicted"/>
<gene>
    <name evidence="7" type="ORF">METZ01_LOCUS2303</name>
</gene>
<evidence type="ECO:0000256" key="3">
    <source>
        <dbReference type="ARBA" id="ARBA00022840"/>
    </source>
</evidence>
<dbReference type="GO" id="GO:0046872">
    <property type="term" value="F:metal ion binding"/>
    <property type="evidence" value="ECO:0007669"/>
    <property type="project" value="InterPro"/>
</dbReference>
<dbReference type="Pfam" id="PF00289">
    <property type="entry name" value="Biotin_carb_N"/>
    <property type="match status" value="1"/>
</dbReference>